<sequence length="55" mass="6126">MGKARQQDLFMQFAAGTIEFDAANSNTLVESELPTGLTIRGAYGWLIHFVECTFK</sequence>
<organism evidence="1">
    <name type="scientific">marine sediment metagenome</name>
    <dbReference type="NCBI Taxonomy" id="412755"/>
    <lineage>
        <taxon>unclassified sequences</taxon>
        <taxon>metagenomes</taxon>
        <taxon>ecological metagenomes</taxon>
    </lineage>
</organism>
<accession>X1DKB3</accession>
<comment type="caution">
    <text evidence="1">The sequence shown here is derived from an EMBL/GenBank/DDBJ whole genome shotgun (WGS) entry which is preliminary data.</text>
</comment>
<dbReference type="EMBL" id="BART01026434">
    <property type="protein sequence ID" value="GAG96861.1"/>
    <property type="molecule type" value="Genomic_DNA"/>
</dbReference>
<dbReference type="AlphaFoldDB" id="X1DKB3"/>
<protein>
    <submittedName>
        <fullName evidence="1">Uncharacterized protein</fullName>
    </submittedName>
</protein>
<proteinExistence type="predicted"/>
<evidence type="ECO:0000313" key="1">
    <source>
        <dbReference type="EMBL" id="GAG96861.1"/>
    </source>
</evidence>
<feature type="non-terminal residue" evidence="1">
    <location>
        <position position="55"/>
    </location>
</feature>
<name>X1DKB3_9ZZZZ</name>
<reference evidence="1" key="1">
    <citation type="journal article" date="2014" name="Front. Microbiol.">
        <title>High frequency of phylogenetically diverse reductive dehalogenase-homologous genes in deep subseafloor sedimentary metagenomes.</title>
        <authorList>
            <person name="Kawai M."/>
            <person name="Futagami T."/>
            <person name="Toyoda A."/>
            <person name="Takaki Y."/>
            <person name="Nishi S."/>
            <person name="Hori S."/>
            <person name="Arai W."/>
            <person name="Tsubouchi T."/>
            <person name="Morono Y."/>
            <person name="Uchiyama I."/>
            <person name="Ito T."/>
            <person name="Fujiyama A."/>
            <person name="Inagaki F."/>
            <person name="Takami H."/>
        </authorList>
    </citation>
    <scope>NUCLEOTIDE SEQUENCE</scope>
    <source>
        <strain evidence="1">Expedition CK06-06</strain>
    </source>
</reference>
<gene>
    <name evidence="1" type="ORF">S01H4_47156</name>
</gene>